<evidence type="ECO:0000256" key="3">
    <source>
        <dbReference type="PROSITE-ProRule" id="PRU10141"/>
    </source>
</evidence>
<keyword evidence="4" id="KW-0723">Serine/threonine-protein kinase</keyword>
<sequence length="288" mass="31877">MTSSINHIAPGTIIANGTIQLQELIGEGGFGAVYKAVSVDPNGASPGQTLAVKVQSRTGISRGRANSQAREEAFHSHVSGSHPSILPLLEIYQNTGYLFFVMPYVDGGDLFGQMYYKRRYLGNSALIKSVFGQVLDAVSHLHDIGVFHRDLKAENILCYDKEGSRVAICDFGLATNAEESAEFGTGSIHHMSLGMFVSFQRYSPRANDIWSLGIILVNLVMGRNPWNSAAFHDETFMEYIISPASFLQAKFPISSSFTNLLVRVLEEDEEARISMREFCEEFDKIETF</sequence>
<keyword evidence="2 3" id="KW-0067">ATP-binding</keyword>
<reference evidence="6 7" key="1">
    <citation type="journal article" date="2019" name="Nat. Ecol. Evol.">
        <title>Megaphylogeny resolves global patterns of mushroom evolution.</title>
        <authorList>
            <person name="Varga T."/>
            <person name="Krizsan K."/>
            <person name="Foldi C."/>
            <person name="Dima B."/>
            <person name="Sanchez-Garcia M."/>
            <person name="Sanchez-Ramirez S."/>
            <person name="Szollosi G.J."/>
            <person name="Szarkandi J.G."/>
            <person name="Papp V."/>
            <person name="Albert L."/>
            <person name="Andreopoulos W."/>
            <person name="Angelini C."/>
            <person name="Antonin V."/>
            <person name="Barry K.W."/>
            <person name="Bougher N.L."/>
            <person name="Buchanan P."/>
            <person name="Buyck B."/>
            <person name="Bense V."/>
            <person name="Catcheside P."/>
            <person name="Chovatia M."/>
            <person name="Cooper J."/>
            <person name="Damon W."/>
            <person name="Desjardin D."/>
            <person name="Finy P."/>
            <person name="Geml J."/>
            <person name="Haridas S."/>
            <person name="Hughes K."/>
            <person name="Justo A."/>
            <person name="Karasinski D."/>
            <person name="Kautmanova I."/>
            <person name="Kiss B."/>
            <person name="Kocsube S."/>
            <person name="Kotiranta H."/>
            <person name="LaButti K.M."/>
            <person name="Lechner B.E."/>
            <person name="Liimatainen K."/>
            <person name="Lipzen A."/>
            <person name="Lukacs Z."/>
            <person name="Mihaltcheva S."/>
            <person name="Morgado L.N."/>
            <person name="Niskanen T."/>
            <person name="Noordeloos M.E."/>
            <person name="Ohm R.A."/>
            <person name="Ortiz-Santana B."/>
            <person name="Ovrebo C."/>
            <person name="Racz N."/>
            <person name="Riley R."/>
            <person name="Savchenko A."/>
            <person name="Shiryaev A."/>
            <person name="Soop K."/>
            <person name="Spirin V."/>
            <person name="Szebenyi C."/>
            <person name="Tomsovsky M."/>
            <person name="Tulloss R.E."/>
            <person name="Uehling J."/>
            <person name="Grigoriev I.V."/>
            <person name="Vagvolgyi C."/>
            <person name="Papp T."/>
            <person name="Martin F.M."/>
            <person name="Miettinen O."/>
            <person name="Hibbett D.S."/>
            <person name="Nagy L.G."/>
        </authorList>
    </citation>
    <scope>NUCLEOTIDE SEQUENCE [LARGE SCALE GENOMIC DNA]</scope>
    <source>
        <strain evidence="6 7">CBS 121175</strain>
    </source>
</reference>
<dbReference type="InterPro" id="IPR011009">
    <property type="entry name" value="Kinase-like_dom_sf"/>
</dbReference>
<dbReference type="PROSITE" id="PS50011">
    <property type="entry name" value="PROTEIN_KINASE_DOM"/>
    <property type="match status" value="1"/>
</dbReference>
<keyword evidence="6" id="KW-0808">Transferase</keyword>
<organism evidence="6 7">
    <name type="scientific">Coprinopsis marcescibilis</name>
    <name type="common">Agaric fungus</name>
    <name type="synonym">Psathyrella marcescibilis</name>
    <dbReference type="NCBI Taxonomy" id="230819"/>
    <lineage>
        <taxon>Eukaryota</taxon>
        <taxon>Fungi</taxon>
        <taxon>Dikarya</taxon>
        <taxon>Basidiomycota</taxon>
        <taxon>Agaricomycotina</taxon>
        <taxon>Agaricomycetes</taxon>
        <taxon>Agaricomycetidae</taxon>
        <taxon>Agaricales</taxon>
        <taxon>Agaricineae</taxon>
        <taxon>Psathyrellaceae</taxon>
        <taxon>Coprinopsis</taxon>
    </lineage>
</organism>
<dbReference type="STRING" id="230819.A0A5C3KHP6"/>
<dbReference type="GO" id="GO:0010506">
    <property type="term" value="P:regulation of autophagy"/>
    <property type="evidence" value="ECO:0007669"/>
    <property type="project" value="InterPro"/>
</dbReference>
<proteinExistence type="inferred from homology"/>
<keyword evidence="1 3" id="KW-0547">Nucleotide-binding</keyword>
<dbReference type="Pfam" id="PF00069">
    <property type="entry name" value="Pkinase"/>
    <property type="match status" value="1"/>
</dbReference>
<dbReference type="SMART" id="SM00220">
    <property type="entry name" value="S_TKc"/>
    <property type="match status" value="1"/>
</dbReference>
<keyword evidence="6" id="KW-0418">Kinase</keyword>
<feature type="binding site" evidence="3">
    <location>
        <position position="53"/>
    </location>
    <ligand>
        <name>ATP</name>
        <dbReference type="ChEBI" id="CHEBI:30616"/>
    </ligand>
</feature>
<dbReference type="Proteomes" id="UP000307440">
    <property type="component" value="Unassembled WGS sequence"/>
</dbReference>
<gene>
    <name evidence="6" type="ORF">FA15DRAFT_723522</name>
</gene>
<dbReference type="PROSITE" id="PS00107">
    <property type="entry name" value="PROTEIN_KINASE_ATP"/>
    <property type="match status" value="1"/>
</dbReference>
<dbReference type="PANTHER" id="PTHR24348:SF68">
    <property type="entry name" value="SERINE_THREONINE-PROTEIN KINASE ATG1C"/>
    <property type="match status" value="1"/>
</dbReference>
<feature type="domain" description="Protein kinase" evidence="5">
    <location>
        <begin position="19"/>
        <end position="288"/>
    </location>
</feature>
<dbReference type="InterPro" id="IPR008271">
    <property type="entry name" value="Ser/Thr_kinase_AS"/>
</dbReference>
<dbReference type="Gene3D" id="1.10.510.10">
    <property type="entry name" value="Transferase(Phosphotransferase) domain 1"/>
    <property type="match status" value="1"/>
</dbReference>
<evidence type="ECO:0000256" key="4">
    <source>
        <dbReference type="RuleBase" id="RU000304"/>
    </source>
</evidence>
<evidence type="ECO:0000313" key="7">
    <source>
        <dbReference type="Proteomes" id="UP000307440"/>
    </source>
</evidence>
<accession>A0A5C3KHP6</accession>
<dbReference type="InterPro" id="IPR000719">
    <property type="entry name" value="Prot_kinase_dom"/>
</dbReference>
<dbReference type="PANTHER" id="PTHR24348">
    <property type="entry name" value="SERINE/THREONINE-PROTEIN KINASE UNC-51-RELATED"/>
    <property type="match status" value="1"/>
</dbReference>
<dbReference type="SUPFAM" id="SSF56112">
    <property type="entry name" value="Protein kinase-like (PK-like)"/>
    <property type="match status" value="1"/>
</dbReference>
<dbReference type="OrthoDB" id="541276at2759"/>
<evidence type="ECO:0000256" key="1">
    <source>
        <dbReference type="ARBA" id="ARBA00022741"/>
    </source>
</evidence>
<dbReference type="AlphaFoldDB" id="A0A5C3KHP6"/>
<dbReference type="PROSITE" id="PS00108">
    <property type="entry name" value="PROTEIN_KINASE_ST"/>
    <property type="match status" value="1"/>
</dbReference>
<protein>
    <submittedName>
        <fullName evidence="6">Kinase-like protein</fullName>
    </submittedName>
</protein>
<evidence type="ECO:0000259" key="5">
    <source>
        <dbReference type="PROSITE" id="PS50011"/>
    </source>
</evidence>
<dbReference type="GO" id="GO:0005524">
    <property type="term" value="F:ATP binding"/>
    <property type="evidence" value="ECO:0007669"/>
    <property type="project" value="UniProtKB-UniRule"/>
</dbReference>
<dbReference type="EMBL" id="ML210330">
    <property type="protein sequence ID" value="TFK19666.1"/>
    <property type="molecule type" value="Genomic_DNA"/>
</dbReference>
<comment type="similarity">
    <text evidence="4">Belongs to the protein kinase superfamily.</text>
</comment>
<dbReference type="InterPro" id="IPR017441">
    <property type="entry name" value="Protein_kinase_ATP_BS"/>
</dbReference>
<dbReference type="InterPro" id="IPR045269">
    <property type="entry name" value="Atg1-like"/>
</dbReference>
<evidence type="ECO:0000313" key="6">
    <source>
        <dbReference type="EMBL" id="TFK19666.1"/>
    </source>
</evidence>
<dbReference type="GO" id="GO:0004674">
    <property type="term" value="F:protein serine/threonine kinase activity"/>
    <property type="evidence" value="ECO:0007669"/>
    <property type="project" value="UniProtKB-KW"/>
</dbReference>
<feature type="non-terminal residue" evidence="6">
    <location>
        <position position="288"/>
    </location>
</feature>
<keyword evidence="7" id="KW-1185">Reference proteome</keyword>
<evidence type="ECO:0000256" key="2">
    <source>
        <dbReference type="ARBA" id="ARBA00022840"/>
    </source>
</evidence>
<name>A0A5C3KHP6_COPMA</name>
<dbReference type="GO" id="GO:0005737">
    <property type="term" value="C:cytoplasm"/>
    <property type="evidence" value="ECO:0007669"/>
    <property type="project" value="TreeGrafter"/>
</dbReference>